<evidence type="ECO:0000256" key="1">
    <source>
        <dbReference type="ARBA" id="ARBA00004167"/>
    </source>
</evidence>
<dbReference type="GO" id="GO:0031410">
    <property type="term" value="C:cytoplasmic vesicle"/>
    <property type="evidence" value="ECO:0007669"/>
    <property type="project" value="TreeGrafter"/>
</dbReference>
<accession>A0A2G9RL92</accession>
<evidence type="ECO:0000256" key="6">
    <source>
        <dbReference type="ARBA" id="ARBA00022837"/>
    </source>
</evidence>
<dbReference type="EMBL" id="KV936722">
    <property type="protein sequence ID" value="PIO28669.1"/>
    <property type="molecule type" value="Genomic_DNA"/>
</dbReference>
<proteinExistence type="inferred from homology"/>
<feature type="domain" description="C2" evidence="9">
    <location>
        <begin position="22"/>
        <end position="170"/>
    </location>
</feature>
<sequence length="313" mass="36079">MQPDIEQGKLQMWVDVFPKLLGPPGPPFNITPRKAKRFLLRCIIWNTRDVILDDVSITGEKMSDIYVKSWMIGHEEHRQKTDVHYRSMGGEGNFNWRFIFPFDYLPAEQVCSVSAKEHFWSLDKTESKIPPNLMIQIWDNDKFSFDDYLDLNRMPRPAKTAEKCSLNLLDESNGADRLVSLFEQKTVKGWWPCVGQENGTKILAGKIELTLEIVNEQEHDERPAGMGREEPNMNPKLEDPKDIILVVYISLQDTEVRPLEKIQVPPSGYPHHCFSTPLFGSIPLLFPELRCYEVNEAIQLRTHQLMKALPSAS</sequence>
<dbReference type="FunFam" id="2.60.40.150:FF:000009">
    <property type="entry name" value="dysferlin isoform X2"/>
    <property type="match status" value="1"/>
</dbReference>
<reference evidence="10" key="1">
    <citation type="submission" date="2017-08" db="EMBL/GenBank/DDBJ databases">
        <title>Assembly of the North American Bullfrog Genome.</title>
        <authorList>
            <person name="Warren R.L."/>
            <person name="Vandervalk B.P."/>
            <person name="Kucuk E."/>
            <person name="Birol I."/>
            <person name="Helbing C."/>
            <person name="Pandoh P."/>
            <person name="Behsaz B."/>
            <person name="Mohamadi H."/>
            <person name="Chu J."/>
            <person name="Jackman S."/>
            <person name="Hammond S.A."/>
            <person name="Veldhoen N."/>
            <person name="Kirk H."/>
            <person name="Zhao Y."/>
            <person name="Coope R."/>
            <person name="Pleasance S."/>
            <person name="Moore R."/>
            <person name="Holt R."/>
        </authorList>
    </citation>
    <scope>NUCLEOTIDE SEQUENCE</scope>
    <source>
        <strain evidence="10">Bruno</strain>
        <tissue evidence="10">Liver</tissue>
    </source>
</reference>
<dbReference type="PANTHER" id="PTHR12546">
    <property type="entry name" value="FER-1-LIKE"/>
    <property type="match status" value="1"/>
</dbReference>
<dbReference type="AlphaFoldDB" id="A0A2G9RL92"/>
<evidence type="ECO:0000256" key="4">
    <source>
        <dbReference type="ARBA" id="ARBA00022723"/>
    </source>
</evidence>
<dbReference type="InterPro" id="IPR037725">
    <property type="entry name" value="C2F_Ferlin"/>
</dbReference>
<dbReference type="GO" id="GO:0033292">
    <property type="term" value="P:T-tubule organization"/>
    <property type="evidence" value="ECO:0007669"/>
    <property type="project" value="TreeGrafter"/>
</dbReference>
<comment type="similarity">
    <text evidence="2">Belongs to the ferlin family.</text>
</comment>
<dbReference type="InterPro" id="IPR035892">
    <property type="entry name" value="C2_domain_sf"/>
</dbReference>
<comment type="subcellular location">
    <subcellularLocation>
        <location evidence="1">Membrane</location>
        <topology evidence="1">Single-pass membrane protein</topology>
    </subcellularLocation>
</comment>
<dbReference type="GO" id="GO:0001778">
    <property type="term" value="P:plasma membrane repair"/>
    <property type="evidence" value="ECO:0007669"/>
    <property type="project" value="TreeGrafter"/>
</dbReference>
<dbReference type="InterPro" id="IPR037721">
    <property type="entry name" value="Ferlin"/>
</dbReference>
<evidence type="ECO:0000256" key="3">
    <source>
        <dbReference type="ARBA" id="ARBA00022692"/>
    </source>
</evidence>
<keyword evidence="5" id="KW-0677">Repeat</keyword>
<name>A0A2G9RL92_AQUCT</name>
<dbReference type="PROSITE" id="PS50004">
    <property type="entry name" value="C2"/>
    <property type="match status" value="1"/>
</dbReference>
<evidence type="ECO:0000259" key="9">
    <source>
        <dbReference type="PROSITE" id="PS50004"/>
    </source>
</evidence>
<dbReference type="GO" id="GO:0046872">
    <property type="term" value="F:metal ion binding"/>
    <property type="evidence" value="ECO:0007669"/>
    <property type="project" value="UniProtKB-KW"/>
</dbReference>
<dbReference type="InterPro" id="IPR000008">
    <property type="entry name" value="C2_dom"/>
</dbReference>
<keyword evidence="8" id="KW-0472">Membrane</keyword>
<protein>
    <recommendedName>
        <fullName evidence="9">C2 domain-containing protein</fullName>
    </recommendedName>
</protein>
<dbReference type="OrthoDB" id="270970at2759"/>
<evidence type="ECO:0000256" key="7">
    <source>
        <dbReference type="ARBA" id="ARBA00022989"/>
    </source>
</evidence>
<evidence type="ECO:0000256" key="8">
    <source>
        <dbReference type="ARBA" id="ARBA00023136"/>
    </source>
</evidence>
<dbReference type="GO" id="GO:0050765">
    <property type="term" value="P:negative regulation of phagocytosis"/>
    <property type="evidence" value="ECO:0007669"/>
    <property type="project" value="TreeGrafter"/>
</dbReference>
<evidence type="ECO:0000313" key="10">
    <source>
        <dbReference type="EMBL" id="PIO28669.1"/>
    </source>
</evidence>
<dbReference type="GO" id="GO:0006906">
    <property type="term" value="P:vesicle fusion"/>
    <property type="evidence" value="ECO:0007669"/>
    <property type="project" value="TreeGrafter"/>
</dbReference>
<keyword evidence="4" id="KW-0479">Metal-binding</keyword>
<dbReference type="GO" id="GO:0002281">
    <property type="term" value="P:macrophage activation involved in immune response"/>
    <property type="evidence" value="ECO:0007669"/>
    <property type="project" value="TreeGrafter"/>
</dbReference>
<dbReference type="GO" id="GO:0030315">
    <property type="term" value="C:T-tubule"/>
    <property type="evidence" value="ECO:0007669"/>
    <property type="project" value="TreeGrafter"/>
</dbReference>
<evidence type="ECO:0000256" key="5">
    <source>
        <dbReference type="ARBA" id="ARBA00022737"/>
    </source>
</evidence>
<evidence type="ECO:0000256" key="2">
    <source>
        <dbReference type="ARBA" id="ARBA00007561"/>
    </source>
</evidence>
<gene>
    <name evidence="10" type="ORF">AB205_0093610</name>
</gene>
<dbReference type="Gene3D" id="2.60.40.150">
    <property type="entry name" value="C2 domain"/>
    <property type="match status" value="1"/>
</dbReference>
<keyword evidence="7" id="KW-1133">Transmembrane helix</keyword>
<dbReference type="SUPFAM" id="SSF49562">
    <property type="entry name" value="C2 domain (Calcium/lipid-binding domain, CaLB)"/>
    <property type="match status" value="1"/>
</dbReference>
<dbReference type="CDD" id="cd08374">
    <property type="entry name" value="C2F_Ferlin"/>
    <property type="match status" value="1"/>
</dbReference>
<organism evidence="10">
    <name type="scientific">Aquarana catesbeiana</name>
    <name type="common">American bullfrog</name>
    <name type="synonym">Rana catesbeiana</name>
    <dbReference type="NCBI Taxonomy" id="8400"/>
    <lineage>
        <taxon>Eukaryota</taxon>
        <taxon>Metazoa</taxon>
        <taxon>Chordata</taxon>
        <taxon>Craniata</taxon>
        <taxon>Vertebrata</taxon>
        <taxon>Euteleostomi</taxon>
        <taxon>Amphibia</taxon>
        <taxon>Batrachia</taxon>
        <taxon>Anura</taxon>
        <taxon>Neobatrachia</taxon>
        <taxon>Ranoidea</taxon>
        <taxon>Ranidae</taxon>
        <taxon>Aquarana</taxon>
    </lineage>
</organism>
<keyword evidence="3" id="KW-0812">Transmembrane</keyword>
<dbReference type="PANTHER" id="PTHR12546:SF44">
    <property type="entry name" value="DYSFERLIN"/>
    <property type="match status" value="1"/>
</dbReference>
<keyword evidence="6" id="KW-0106">Calcium</keyword>
<dbReference type="GO" id="GO:0002280">
    <property type="term" value="P:monocyte activation involved in immune response"/>
    <property type="evidence" value="ECO:0007669"/>
    <property type="project" value="TreeGrafter"/>
</dbReference>